<feature type="non-terminal residue" evidence="1">
    <location>
        <position position="163"/>
    </location>
</feature>
<gene>
    <name evidence="1" type="ORF">V1525DRAFT_440952</name>
</gene>
<comment type="caution">
    <text evidence="1">The sequence shown here is derived from an EMBL/GenBank/DDBJ whole genome shotgun (WGS) entry which is preliminary data.</text>
</comment>
<dbReference type="EMBL" id="MU971580">
    <property type="protein sequence ID" value="KAK9233819.1"/>
    <property type="molecule type" value="Genomic_DNA"/>
</dbReference>
<protein>
    <submittedName>
        <fullName evidence="1">Uncharacterized protein</fullName>
    </submittedName>
</protein>
<keyword evidence="2" id="KW-1185">Reference proteome</keyword>
<organism evidence="1 2">
    <name type="scientific">Lipomyces kononenkoae</name>
    <name type="common">Yeast</name>
    <dbReference type="NCBI Taxonomy" id="34357"/>
    <lineage>
        <taxon>Eukaryota</taxon>
        <taxon>Fungi</taxon>
        <taxon>Dikarya</taxon>
        <taxon>Ascomycota</taxon>
        <taxon>Saccharomycotina</taxon>
        <taxon>Lipomycetes</taxon>
        <taxon>Lipomycetales</taxon>
        <taxon>Lipomycetaceae</taxon>
        <taxon>Lipomyces</taxon>
    </lineage>
</organism>
<evidence type="ECO:0000313" key="1">
    <source>
        <dbReference type="EMBL" id="KAK9233819.1"/>
    </source>
</evidence>
<sequence length="163" mass="18128">MDSNSDLQRPSRAKRLDYYAMNMGTDSEGDSDEGLPSRSRRRLDESQSRAVSDDIITLDLANDAQSSPSLPTVIRNTPTPPKSWVWEHFHTAQLETAYIHRASKKGRSDRLVMCTRCSWTTTDAVLQGSSGNLSTQLRSQHKMFKPGTPLPESTSRVSGNITS</sequence>
<proteinExistence type="predicted"/>
<accession>A0ACC3SRT4</accession>
<evidence type="ECO:0000313" key="2">
    <source>
        <dbReference type="Proteomes" id="UP001433508"/>
    </source>
</evidence>
<dbReference type="Proteomes" id="UP001433508">
    <property type="component" value="Unassembled WGS sequence"/>
</dbReference>
<name>A0ACC3SRT4_LIPKO</name>
<reference evidence="2" key="1">
    <citation type="journal article" date="2024" name="Front. Bioeng. Biotechnol.">
        <title>Genome-scale model development and genomic sequencing of the oleaginous clade Lipomyces.</title>
        <authorList>
            <person name="Czajka J.J."/>
            <person name="Han Y."/>
            <person name="Kim J."/>
            <person name="Mondo S.J."/>
            <person name="Hofstad B.A."/>
            <person name="Robles A."/>
            <person name="Haridas S."/>
            <person name="Riley R."/>
            <person name="LaButti K."/>
            <person name="Pangilinan J."/>
            <person name="Andreopoulos W."/>
            <person name="Lipzen A."/>
            <person name="Yan J."/>
            <person name="Wang M."/>
            <person name="Ng V."/>
            <person name="Grigoriev I.V."/>
            <person name="Spatafora J.W."/>
            <person name="Magnuson J.K."/>
            <person name="Baker S.E."/>
            <person name="Pomraning K.R."/>
        </authorList>
    </citation>
    <scope>NUCLEOTIDE SEQUENCE [LARGE SCALE GENOMIC DNA]</scope>
    <source>
        <strain evidence="2">CBS 7786</strain>
    </source>
</reference>